<proteinExistence type="predicted"/>
<keyword evidence="5" id="KW-1185">Reference proteome</keyword>
<evidence type="ECO:0000313" key="5">
    <source>
        <dbReference type="Proteomes" id="UP000806378"/>
    </source>
</evidence>
<evidence type="ECO:0000259" key="3">
    <source>
        <dbReference type="Pfam" id="PF06943"/>
    </source>
</evidence>
<name>A0A8T0CJD9_CORYI</name>
<organism evidence="4 5">
    <name type="scientific">Corymbia citriodora subsp. variegata</name>
    <dbReference type="NCBI Taxonomy" id="360336"/>
    <lineage>
        <taxon>Eukaryota</taxon>
        <taxon>Viridiplantae</taxon>
        <taxon>Streptophyta</taxon>
        <taxon>Embryophyta</taxon>
        <taxon>Tracheophyta</taxon>
        <taxon>Spermatophyta</taxon>
        <taxon>Magnoliopsida</taxon>
        <taxon>eudicotyledons</taxon>
        <taxon>Gunneridae</taxon>
        <taxon>Pentapetalae</taxon>
        <taxon>rosids</taxon>
        <taxon>malvids</taxon>
        <taxon>Myrtales</taxon>
        <taxon>Myrtaceae</taxon>
        <taxon>Myrtoideae</taxon>
        <taxon>Eucalypteae</taxon>
        <taxon>Corymbia</taxon>
    </lineage>
</organism>
<reference evidence="4" key="1">
    <citation type="submission" date="2020-05" db="EMBL/GenBank/DDBJ databases">
        <title>WGS assembly of Corymbia citriodora subspecies variegata.</title>
        <authorList>
            <person name="Barry K."/>
            <person name="Hundley H."/>
            <person name="Shu S."/>
            <person name="Jenkins J."/>
            <person name="Grimwood J."/>
            <person name="Baten A."/>
        </authorList>
    </citation>
    <scope>NUCLEOTIDE SEQUENCE</scope>
    <source>
        <strain evidence="4">CV2-018</strain>
    </source>
</reference>
<accession>A0A8T0CJD9</accession>
<evidence type="ECO:0000256" key="1">
    <source>
        <dbReference type="ARBA" id="ARBA00004123"/>
    </source>
</evidence>
<evidence type="ECO:0000313" key="4">
    <source>
        <dbReference type="EMBL" id="KAF7845925.1"/>
    </source>
</evidence>
<dbReference type="EMBL" id="MU097725">
    <property type="protein sequence ID" value="KAF7845925.1"/>
    <property type="molecule type" value="Genomic_DNA"/>
</dbReference>
<dbReference type="InterPro" id="IPR005735">
    <property type="entry name" value="Znf_LSD1"/>
</dbReference>
<feature type="domain" description="Zinc finger LSD1-type" evidence="3">
    <location>
        <begin position="47"/>
        <end position="71"/>
    </location>
</feature>
<comment type="subcellular location">
    <subcellularLocation>
        <location evidence="1">Nucleus</location>
    </subcellularLocation>
</comment>
<dbReference type="GO" id="GO:0005634">
    <property type="term" value="C:nucleus"/>
    <property type="evidence" value="ECO:0007669"/>
    <property type="project" value="UniProtKB-SubCell"/>
</dbReference>
<comment type="caution">
    <text evidence="4">The sequence shown here is derived from an EMBL/GenBank/DDBJ whole genome shotgun (WGS) entry which is preliminary data.</text>
</comment>
<dbReference type="Proteomes" id="UP000806378">
    <property type="component" value="Unassembled WGS sequence"/>
</dbReference>
<dbReference type="NCBIfam" id="TIGR01053">
    <property type="entry name" value="LSD1"/>
    <property type="match status" value="2"/>
</dbReference>
<dbReference type="Pfam" id="PF06943">
    <property type="entry name" value="zf-LSD1"/>
    <property type="match status" value="2"/>
</dbReference>
<keyword evidence="2" id="KW-0539">Nucleus</keyword>
<feature type="domain" description="Zinc finger LSD1-type" evidence="3">
    <location>
        <begin position="7"/>
        <end position="31"/>
    </location>
</feature>
<dbReference type="PANTHER" id="PTHR31747">
    <property type="entry name" value="PROTEIN LSD1"/>
    <property type="match status" value="1"/>
</dbReference>
<dbReference type="OrthoDB" id="5594417at2759"/>
<dbReference type="PANTHER" id="PTHR31747:SF3">
    <property type="entry name" value="PROTEIN LSD1"/>
    <property type="match status" value="1"/>
</dbReference>
<dbReference type="Gramene" id="rna-gnl|WGS:JABURB|Cocit.L0020.1">
    <property type="protein sequence ID" value="cds-KAF7845925.1"/>
    <property type="gene ID" value="gene-BT93_L0020"/>
</dbReference>
<evidence type="ECO:0000256" key="2">
    <source>
        <dbReference type="ARBA" id="ARBA00023242"/>
    </source>
</evidence>
<dbReference type="InterPro" id="IPR040319">
    <property type="entry name" value="LSD1-like"/>
</dbReference>
<dbReference type="AlphaFoldDB" id="A0A8T0CJD9"/>
<gene>
    <name evidence="4" type="ORF">BT93_L0020</name>
</gene>
<sequence>MQSQLVCNGCRSTLLYPRAATNVCCPLCSTITSAPPPPPDMQSQLVCNGCRSTLLYPRAATNVCCPLCSTITSAPPPPPGNFQDLYLLQLTPLMI</sequence>
<protein>
    <recommendedName>
        <fullName evidence="3">Zinc finger LSD1-type domain-containing protein</fullName>
    </recommendedName>
</protein>